<evidence type="ECO:0008006" key="5">
    <source>
        <dbReference type="Google" id="ProtNLM"/>
    </source>
</evidence>
<feature type="transmembrane region" description="Helical" evidence="1">
    <location>
        <begin position="313"/>
        <end position="333"/>
    </location>
</feature>
<evidence type="ECO:0000256" key="1">
    <source>
        <dbReference type="SAM" id="Phobius"/>
    </source>
</evidence>
<keyword evidence="4" id="KW-1185">Reference proteome</keyword>
<feature type="signal peptide" evidence="2">
    <location>
        <begin position="1"/>
        <end position="33"/>
    </location>
</feature>
<evidence type="ECO:0000256" key="2">
    <source>
        <dbReference type="SAM" id="SignalP"/>
    </source>
</evidence>
<feature type="chain" id="PRO_5041413824" description="Stage III sporulation protein AE" evidence="2">
    <location>
        <begin position="34"/>
        <end position="369"/>
    </location>
</feature>
<accession>A0AA37IY52</accession>
<feature type="transmembrane region" description="Helical" evidence="1">
    <location>
        <begin position="345"/>
        <end position="366"/>
    </location>
</feature>
<gene>
    <name evidence="3" type="ORF">JCM17207_03720</name>
</gene>
<keyword evidence="1" id="KW-0812">Transmembrane</keyword>
<keyword evidence="1" id="KW-0472">Membrane</keyword>
<reference evidence="3" key="1">
    <citation type="journal article" date="2022" name="Int. J. Syst. Evol. Microbiol.">
        <title>Genome-based, phenotypic and chemotaxonomic classification of Faecalibacterium strains: proposal of three novel species Faecalibacterium duncaniae sp. nov., Faecalibacterium hattorii sp. nov. and Faecalibacterium gallinarum sp. nov. .</title>
        <authorList>
            <person name="Sakamoto M."/>
            <person name="Sakurai N."/>
            <person name="Tanno H."/>
            <person name="Iino T."/>
            <person name="Ohkuma M."/>
            <person name="Endo A."/>
        </authorList>
    </citation>
    <scope>NUCLEOTIDE SEQUENCE</scope>
    <source>
        <strain evidence="3">JCM 17207</strain>
    </source>
</reference>
<dbReference type="Proteomes" id="UP001055185">
    <property type="component" value="Unassembled WGS sequence"/>
</dbReference>
<keyword evidence="2" id="KW-0732">Signal</keyword>
<protein>
    <recommendedName>
        <fullName evidence="5">Stage III sporulation protein AE</fullName>
    </recommendedName>
</protein>
<dbReference type="AlphaFoldDB" id="A0AA37IY52"/>
<evidence type="ECO:0000313" key="4">
    <source>
        <dbReference type="Proteomes" id="UP001055185"/>
    </source>
</evidence>
<dbReference type="EMBL" id="BQKV01000018">
    <property type="protein sequence ID" value="GJN63747.1"/>
    <property type="molecule type" value="Genomic_DNA"/>
</dbReference>
<organism evidence="3 4">
    <name type="scientific">Faecalibacterium gallinarum</name>
    <dbReference type="NCBI Taxonomy" id="2903556"/>
    <lineage>
        <taxon>Bacteria</taxon>
        <taxon>Bacillati</taxon>
        <taxon>Bacillota</taxon>
        <taxon>Clostridia</taxon>
        <taxon>Eubacteriales</taxon>
        <taxon>Oscillospiraceae</taxon>
        <taxon>Faecalibacterium</taxon>
    </lineage>
</organism>
<feature type="transmembrane region" description="Helical" evidence="1">
    <location>
        <begin position="91"/>
        <end position="108"/>
    </location>
</feature>
<keyword evidence="1" id="KW-1133">Transmembrane helix</keyword>
<sequence length="369" mass="38274">MGAHRLKVLRRAARVLAAGAVCAALVVWAPAAAAQEAAPNLDNLPGREQWQSYLEESPAQLEEFVHNPLETLQSFLPEGLGGAVRSAARDYAQILSFLLAVILLSFFVENGKNGLLDLAAAGGCGLLAWARLVELAEEVCQRLESWRTFLLGFVPVYSGVLTLGGEPAAAAAANGLFLTGLCLLAQLLSVGLPPLLHSYLALSVSCCISAELPLASACRAAGQLLRRMLGWAGRAFGAVLGLQRVFTARLDDVSVQAGRLLTGTVPVIGQSLNDAAQTVLAGVQLLKGGLGFAAMAILAVEFLPLYLTLMLHSLLLAGCGLICRAAGVGRCAALFDCLREAVRGLAAATALFFGVAVVGTALMLSMGGG</sequence>
<proteinExistence type="predicted"/>
<comment type="caution">
    <text evidence="3">The sequence shown here is derived from an EMBL/GenBank/DDBJ whole genome shotgun (WGS) entry which is preliminary data.</text>
</comment>
<dbReference type="Pfam" id="PF09546">
    <property type="entry name" value="Spore_III_AE"/>
    <property type="match status" value="1"/>
</dbReference>
<evidence type="ECO:0000313" key="3">
    <source>
        <dbReference type="EMBL" id="GJN63747.1"/>
    </source>
</evidence>
<dbReference type="InterPro" id="IPR014194">
    <property type="entry name" value="Spore_III_AE"/>
</dbReference>
<name>A0AA37IY52_9FIRM</name>
<feature type="transmembrane region" description="Helical" evidence="1">
    <location>
        <begin position="289"/>
        <end position="307"/>
    </location>
</feature>
<dbReference type="RefSeq" id="WP_238315935.1">
    <property type="nucleotide sequence ID" value="NZ_BQKV01000018.1"/>
</dbReference>